<dbReference type="InterPro" id="IPR036388">
    <property type="entry name" value="WH-like_DNA-bd_sf"/>
</dbReference>
<sequence length="245" mass="26838">MKSLEPVSVTRLYRMIADQIAGRIRSGEFEPGSRLPSERDLAESLQVSRTSVREALIALELEGFVEVRVGSGVFVMASANESKKTRAVTPAEDQATTDLLSDIGPFELIAVHLMVEPECAALAAQHATPMQLAAIISAAAGIRQGEEQRQANRDFHVAVAAASGNAALAITVANLWELHDNSAIFYKLEQHLVMKPEVWHLAATEHDALIEAILRRDPEAARAAMREHFMGSQHRLGEDFYPHLV</sequence>
<dbReference type="InterPro" id="IPR008920">
    <property type="entry name" value="TF_FadR/GntR_C"/>
</dbReference>
<keyword evidence="3" id="KW-0804">Transcription</keyword>
<dbReference type="InterPro" id="IPR000524">
    <property type="entry name" value="Tscrpt_reg_HTH_GntR"/>
</dbReference>
<name>A0ABW9A7Z3_9BURK</name>
<dbReference type="Gene3D" id="1.10.10.10">
    <property type="entry name" value="Winged helix-like DNA-binding domain superfamily/Winged helix DNA-binding domain"/>
    <property type="match status" value="1"/>
</dbReference>
<evidence type="ECO:0000256" key="3">
    <source>
        <dbReference type="ARBA" id="ARBA00023163"/>
    </source>
</evidence>
<keyword evidence="6" id="KW-1185">Reference proteome</keyword>
<accession>A0ABW9A7Z3</accession>
<keyword evidence="1" id="KW-0805">Transcription regulation</keyword>
<evidence type="ECO:0000256" key="1">
    <source>
        <dbReference type="ARBA" id="ARBA00023015"/>
    </source>
</evidence>
<dbReference type="PANTHER" id="PTHR43537:SF5">
    <property type="entry name" value="UXU OPERON TRANSCRIPTIONAL REGULATOR"/>
    <property type="match status" value="1"/>
</dbReference>
<evidence type="ECO:0000259" key="4">
    <source>
        <dbReference type="PROSITE" id="PS50949"/>
    </source>
</evidence>
<dbReference type="EMBL" id="JAQQFM010000004">
    <property type="protein sequence ID" value="MFL9924519.1"/>
    <property type="molecule type" value="Genomic_DNA"/>
</dbReference>
<dbReference type="Pfam" id="PF07729">
    <property type="entry name" value="FCD"/>
    <property type="match status" value="1"/>
</dbReference>
<evidence type="ECO:0000313" key="5">
    <source>
        <dbReference type="EMBL" id="MFL9924519.1"/>
    </source>
</evidence>
<dbReference type="PANTHER" id="PTHR43537">
    <property type="entry name" value="TRANSCRIPTIONAL REGULATOR, GNTR FAMILY"/>
    <property type="match status" value="1"/>
</dbReference>
<dbReference type="InterPro" id="IPR011711">
    <property type="entry name" value="GntR_C"/>
</dbReference>
<dbReference type="PROSITE" id="PS50949">
    <property type="entry name" value="HTH_GNTR"/>
    <property type="match status" value="1"/>
</dbReference>
<comment type="caution">
    <text evidence="5">The sequence shown here is derived from an EMBL/GenBank/DDBJ whole genome shotgun (WGS) entry which is preliminary data.</text>
</comment>
<dbReference type="Gene3D" id="1.20.120.530">
    <property type="entry name" value="GntR ligand-binding domain-like"/>
    <property type="match status" value="1"/>
</dbReference>
<gene>
    <name evidence="5" type="ORF">PQR62_09595</name>
</gene>
<dbReference type="SUPFAM" id="SSF46785">
    <property type="entry name" value="Winged helix' DNA-binding domain"/>
    <property type="match status" value="1"/>
</dbReference>
<organism evidence="5 6">
    <name type="scientific">Herbaspirillum lusitanum</name>
    <dbReference type="NCBI Taxonomy" id="213312"/>
    <lineage>
        <taxon>Bacteria</taxon>
        <taxon>Pseudomonadati</taxon>
        <taxon>Pseudomonadota</taxon>
        <taxon>Betaproteobacteria</taxon>
        <taxon>Burkholderiales</taxon>
        <taxon>Oxalobacteraceae</taxon>
        <taxon>Herbaspirillum</taxon>
    </lineage>
</organism>
<dbReference type="SMART" id="SM00895">
    <property type="entry name" value="FCD"/>
    <property type="match status" value="1"/>
</dbReference>
<dbReference type="CDD" id="cd07377">
    <property type="entry name" value="WHTH_GntR"/>
    <property type="match status" value="1"/>
</dbReference>
<feature type="domain" description="HTH gntR-type" evidence="4">
    <location>
        <begin position="10"/>
        <end position="78"/>
    </location>
</feature>
<dbReference type="InterPro" id="IPR036390">
    <property type="entry name" value="WH_DNA-bd_sf"/>
</dbReference>
<reference evidence="5 6" key="1">
    <citation type="journal article" date="2024" name="Chem. Sci.">
        <title>Discovery of megapolipeptins by genome mining of a Burkholderiales bacteria collection.</title>
        <authorList>
            <person name="Paulo B.S."/>
            <person name="Recchia M.J.J."/>
            <person name="Lee S."/>
            <person name="Fergusson C.H."/>
            <person name="Romanowski S.B."/>
            <person name="Hernandez A."/>
            <person name="Krull N."/>
            <person name="Liu D.Y."/>
            <person name="Cavanagh H."/>
            <person name="Bos A."/>
            <person name="Gray C.A."/>
            <person name="Murphy B.T."/>
            <person name="Linington R.G."/>
            <person name="Eustaquio A.S."/>
        </authorList>
    </citation>
    <scope>NUCLEOTIDE SEQUENCE [LARGE SCALE GENOMIC DNA]</scope>
    <source>
        <strain evidence="5 6">RL21-008-BIB-A</strain>
    </source>
</reference>
<keyword evidence="2" id="KW-0238">DNA-binding</keyword>
<evidence type="ECO:0000313" key="6">
    <source>
        <dbReference type="Proteomes" id="UP001629246"/>
    </source>
</evidence>
<proteinExistence type="predicted"/>
<dbReference type="PRINTS" id="PR00035">
    <property type="entry name" value="HTHGNTR"/>
</dbReference>
<evidence type="ECO:0000256" key="2">
    <source>
        <dbReference type="ARBA" id="ARBA00023125"/>
    </source>
</evidence>
<dbReference type="RefSeq" id="WP_408157248.1">
    <property type="nucleotide sequence ID" value="NZ_JAQQFM010000004.1"/>
</dbReference>
<dbReference type="SUPFAM" id="SSF48008">
    <property type="entry name" value="GntR ligand-binding domain-like"/>
    <property type="match status" value="1"/>
</dbReference>
<dbReference type="Proteomes" id="UP001629246">
    <property type="component" value="Unassembled WGS sequence"/>
</dbReference>
<dbReference type="Pfam" id="PF00392">
    <property type="entry name" value="GntR"/>
    <property type="match status" value="1"/>
</dbReference>
<protein>
    <submittedName>
        <fullName evidence="5">FadR/GntR family transcriptional regulator</fullName>
    </submittedName>
</protein>
<dbReference type="SMART" id="SM00345">
    <property type="entry name" value="HTH_GNTR"/>
    <property type="match status" value="1"/>
</dbReference>